<evidence type="ECO:0000313" key="3">
    <source>
        <dbReference type="Proteomes" id="UP001066276"/>
    </source>
</evidence>
<accession>A0AAV7SZU0</accession>
<dbReference type="EMBL" id="JANPWB010000007">
    <property type="protein sequence ID" value="KAJ1169436.1"/>
    <property type="molecule type" value="Genomic_DNA"/>
</dbReference>
<organism evidence="2 3">
    <name type="scientific">Pleurodeles waltl</name>
    <name type="common">Iberian ribbed newt</name>
    <dbReference type="NCBI Taxonomy" id="8319"/>
    <lineage>
        <taxon>Eukaryota</taxon>
        <taxon>Metazoa</taxon>
        <taxon>Chordata</taxon>
        <taxon>Craniata</taxon>
        <taxon>Vertebrata</taxon>
        <taxon>Euteleostomi</taxon>
        <taxon>Amphibia</taxon>
        <taxon>Batrachia</taxon>
        <taxon>Caudata</taxon>
        <taxon>Salamandroidea</taxon>
        <taxon>Salamandridae</taxon>
        <taxon>Pleurodelinae</taxon>
        <taxon>Pleurodeles</taxon>
    </lineage>
</organism>
<dbReference type="AlphaFoldDB" id="A0AAV7SZU0"/>
<reference evidence="2" key="1">
    <citation type="journal article" date="2022" name="bioRxiv">
        <title>Sequencing and chromosome-scale assembly of the giantPleurodeles waltlgenome.</title>
        <authorList>
            <person name="Brown T."/>
            <person name="Elewa A."/>
            <person name="Iarovenko S."/>
            <person name="Subramanian E."/>
            <person name="Araus A.J."/>
            <person name="Petzold A."/>
            <person name="Susuki M."/>
            <person name="Suzuki K.-i.T."/>
            <person name="Hayashi T."/>
            <person name="Toyoda A."/>
            <person name="Oliveira C."/>
            <person name="Osipova E."/>
            <person name="Leigh N.D."/>
            <person name="Simon A."/>
            <person name="Yun M.H."/>
        </authorList>
    </citation>
    <scope>NUCLEOTIDE SEQUENCE</scope>
    <source>
        <strain evidence="2">20211129_DDA</strain>
        <tissue evidence="2">Liver</tissue>
    </source>
</reference>
<name>A0AAV7SZU0_PLEWA</name>
<dbReference type="Proteomes" id="UP001066276">
    <property type="component" value="Chromosome 4_1"/>
</dbReference>
<evidence type="ECO:0000256" key="1">
    <source>
        <dbReference type="SAM" id="MobiDB-lite"/>
    </source>
</evidence>
<keyword evidence="3" id="KW-1185">Reference proteome</keyword>
<gene>
    <name evidence="2" type="ORF">NDU88_001329</name>
</gene>
<evidence type="ECO:0000313" key="2">
    <source>
        <dbReference type="EMBL" id="KAJ1169436.1"/>
    </source>
</evidence>
<protein>
    <submittedName>
        <fullName evidence="2">Uncharacterized protein</fullName>
    </submittedName>
</protein>
<proteinExistence type="predicted"/>
<comment type="caution">
    <text evidence="2">The sequence shown here is derived from an EMBL/GenBank/DDBJ whole genome shotgun (WGS) entry which is preliminary data.</text>
</comment>
<sequence length="108" mass="11730">MVGAGRLHFGTDAGRAQDAAEQDNQKLDAVLDAVEHIGDSLECARTSLEAKINKVASDLVLLHADHRNLADKTGMLEVRVDELMDRLEGNMGDALARVAELEHRVEDA</sequence>
<feature type="region of interest" description="Disordered" evidence="1">
    <location>
        <begin position="1"/>
        <end position="21"/>
    </location>
</feature>